<evidence type="ECO:0000313" key="9">
    <source>
        <dbReference type="Proteomes" id="UP000250918"/>
    </source>
</evidence>
<evidence type="ECO:0000256" key="1">
    <source>
        <dbReference type="ARBA" id="ARBA00004162"/>
    </source>
</evidence>
<proteinExistence type="inferred from homology"/>
<dbReference type="GO" id="GO:0005886">
    <property type="term" value="C:plasma membrane"/>
    <property type="evidence" value="ECO:0007669"/>
    <property type="project" value="UniProtKB-SubCell"/>
</dbReference>
<dbReference type="Gene3D" id="3.30.420.270">
    <property type="match status" value="1"/>
</dbReference>
<dbReference type="GO" id="GO:0015031">
    <property type="term" value="P:protein transport"/>
    <property type="evidence" value="ECO:0007669"/>
    <property type="project" value="UniProtKB-KW"/>
</dbReference>
<accession>A0A855XAV9</accession>
<evidence type="ECO:0000256" key="6">
    <source>
        <dbReference type="ARBA" id="ARBA00023136"/>
    </source>
</evidence>
<keyword evidence="4 7" id="KW-0812">Transmembrane</keyword>
<evidence type="ECO:0000256" key="4">
    <source>
        <dbReference type="ARBA" id="ARBA00022692"/>
    </source>
</evidence>
<evidence type="ECO:0008006" key="10">
    <source>
        <dbReference type="Google" id="ProtNLM"/>
    </source>
</evidence>
<dbReference type="PANTHER" id="PTHR30558:SF3">
    <property type="entry name" value="BIOPOLYMER TRANSPORT PROTEIN EXBD-RELATED"/>
    <property type="match status" value="1"/>
</dbReference>
<comment type="caution">
    <text evidence="8">The sequence shown here is derived from an EMBL/GenBank/DDBJ whole genome shotgun (WGS) entry which is preliminary data.</text>
</comment>
<protein>
    <recommendedName>
        <fullName evidence="10">Biopolymer transporter ExbD</fullName>
    </recommendedName>
</protein>
<reference evidence="8 9" key="1">
    <citation type="journal article" date="2018" name="ISME J.">
        <title>A methanotrophic archaeon couples anaerobic oxidation of methane to Fe(III) reduction.</title>
        <authorList>
            <person name="Cai C."/>
            <person name="Leu A.O."/>
            <person name="Xie G.J."/>
            <person name="Guo J."/>
            <person name="Feng Y."/>
            <person name="Zhao J.X."/>
            <person name="Tyson G.W."/>
            <person name="Yuan Z."/>
            <person name="Hu S."/>
        </authorList>
    </citation>
    <scope>NUCLEOTIDE SEQUENCE [LARGE SCALE GENOMIC DNA]</scope>
    <source>
        <strain evidence="8">FeB_12</strain>
    </source>
</reference>
<evidence type="ECO:0000256" key="7">
    <source>
        <dbReference type="RuleBase" id="RU003879"/>
    </source>
</evidence>
<evidence type="ECO:0000256" key="5">
    <source>
        <dbReference type="ARBA" id="ARBA00022989"/>
    </source>
</evidence>
<dbReference type="Pfam" id="PF02472">
    <property type="entry name" value="ExbD"/>
    <property type="match status" value="1"/>
</dbReference>
<sequence length="154" mass="17400">MSGKKRRVGIRIDMTPMVDIAFLLLIFYMATTQFKPPEARAVELPKSHSQIQLPDKDVINITVTKYDSIYVDVMDRATIDIDGQQVETTVRRVSTVTPQTVATAINRARAKNTRALVVIKADKRATFGIMQDVMKSMQENNLERFLIITETVKG</sequence>
<keyword evidence="3" id="KW-1003">Cell membrane</keyword>
<dbReference type="PANTHER" id="PTHR30558">
    <property type="entry name" value="EXBD MEMBRANE COMPONENT OF PMF-DRIVEN MACROMOLECULE IMPORT SYSTEM"/>
    <property type="match status" value="1"/>
</dbReference>
<evidence type="ECO:0000256" key="2">
    <source>
        <dbReference type="ARBA" id="ARBA00005811"/>
    </source>
</evidence>
<dbReference type="EMBL" id="PQAP01000007">
    <property type="protein sequence ID" value="PWB75866.1"/>
    <property type="molecule type" value="Genomic_DNA"/>
</dbReference>
<name>A0A855XAV9_9BACT</name>
<dbReference type="InterPro" id="IPR003400">
    <property type="entry name" value="ExbD"/>
</dbReference>
<keyword evidence="6" id="KW-0472">Membrane</keyword>
<dbReference type="GO" id="GO:0022857">
    <property type="term" value="F:transmembrane transporter activity"/>
    <property type="evidence" value="ECO:0007669"/>
    <property type="project" value="InterPro"/>
</dbReference>
<dbReference type="Proteomes" id="UP000250918">
    <property type="component" value="Unassembled WGS sequence"/>
</dbReference>
<keyword evidence="7" id="KW-0653">Protein transport</keyword>
<evidence type="ECO:0000313" key="8">
    <source>
        <dbReference type="EMBL" id="PWB75866.1"/>
    </source>
</evidence>
<comment type="subcellular location">
    <subcellularLocation>
        <location evidence="1">Cell membrane</location>
        <topology evidence="1">Single-pass membrane protein</topology>
    </subcellularLocation>
    <subcellularLocation>
        <location evidence="7">Cell membrane</location>
        <topology evidence="7">Single-pass type II membrane protein</topology>
    </subcellularLocation>
</comment>
<evidence type="ECO:0000256" key="3">
    <source>
        <dbReference type="ARBA" id="ARBA00022475"/>
    </source>
</evidence>
<comment type="similarity">
    <text evidence="2 7">Belongs to the ExbD/TolR family.</text>
</comment>
<dbReference type="AlphaFoldDB" id="A0A855XAV9"/>
<gene>
    <name evidence="8" type="ORF">C3F09_01775</name>
</gene>
<keyword evidence="7" id="KW-0813">Transport</keyword>
<keyword evidence="5" id="KW-1133">Transmembrane helix</keyword>
<organism evidence="8 9">
    <name type="scientific">candidate division GN15 bacterium</name>
    <dbReference type="NCBI Taxonomy" id="2072418"/>
    <lineage>
        <taxon>Bacteria</taxon>
        <taxon>candidate division GN15</taxon>
    </lineage>
</organism>